<keyword evidence="3" id="KW-1185">Reference proteome</keyword>
<proteinExistence type="predicted"/>
<keyword evidence="1" id="KW-0472">Membrane</keyword>
<dbReference type="AlphaFoldDB" id="A0A6G1KTJ4"/>
<evidence type="ECO:0000256" key="1">
    <source>
        <dbReference type="SAM" id="Phobius"/>
    </source>
</evidence>
<sequence length="87" mass="9669">MPRSERLRLSLCTQPTRQKICLQTYYDFSTIVSTPEILILGLRATHRFNYESVISLIAWLLLAGQAFGLALLTASLPQRALGEAFGG</sequence>
<dbReference type="Proteomes" id="UP000799428">
    <property type="component" value="Unassembled WGS sequence"/>
</dbReference>
<protein>
    <submittedName>
        <fullName evidence="2">Uncharacterized protein</fullName>
    </submittedName>
</protein>
<gene>
    <name evidence="2" type="ORF">K504DRAFT_32953</name>
</gene>
<keyword evidence="1" id="KW-0812">Transmembrane</keyword>
<dbReference type="EMBL" id="MU005764">
    <property type="protein sequence ID" value="KAF2715711.1"/>
    <property type="molecule type" value="Genomic_DNA"/>
</dbReference>
<organism evidence="2 3">
    <name type="scientific">Pleomassaria siparia CBS 279.74</name>
    <dbReference type="NCBI Taxonomy" id="1314801"/>
    <lineage>
        <taxon>Eukaryota</taxon>
        <taxon>Fungi</taxon>
        <taxon>Dikarya</taxon>
        <taxon>Ascomycota</taxon>
        <taxon>Pezizomycotina</taxon>
        <taxon>Dothideomycetes</taxon>
        <taxon>Pleosporomycetidae</taxon>
        <taxon>Pleosporales</taxon>
        <taxon>Pleomassariaceae</taxon>
        <taxon>Pleomassaria</taxon>
    </lineage>
</organism>
<accession>A0A6G1KTJ4</accession>
<reference evidence="2" key="1">
    <citation type="journal article" date="2020" name="Stud. Mycol.">
        <title>101 Dothideomycetes genomes: a test case for predicting lifestyles and emergence of pathogens.</title>
        <authorList>
            <person name="Haridas S."/>
            <person name="Albert R."/>
            <person name="Binder M."/>
            <person name="Bloem J."/>
            <person name="Labutti K."/>
            <person name="Salamov A."/>
            <person name="Andreopoulos B."/>
            <person name="Baker S."/>
            <person name="Barry K."/>
            <person name="Bills G."/>
            <person name="Bluhm B."/>
            <person name="Cannon C."/>
            <person name="Castanera R."/>
            <person name="Culley D."/>
            <person name="Daum C."/>
            <person name="Ezra D."/>
            <person name="Gonzalez J."/>
            <person name="Henrissat B."/>
            <person name="Kuo A."/>
            <person name="Liang C."/>
            <person name="Lipzen A."/>
            <person name="Lutzoni F."/>
            <person name="Magnuson J."/>
            <person name="Mondo S."/>
            <person name="Nolan M."/>
            <person name="Ohm R."/>
            <person name="Pangilinan J."/>
            <person name="Park H.-J."/>
            <person name="Ramirez L."/>
            <person name="Alfaro M."/>
            <person name="Sun H."/>
            <person name="Tritt A."/>
            <person name="Yoshinaga Y."/>
            <person name="Zwiers L.-H."/>
            <person name="Turgeon B."/>
            <person name="Goodwin S."/>
            <person name="Spatafora J."/>
            <person name="Crous P."/>
            <person name="Grigoriev I."/>
        </authorList>
    </citation>
    <scope>NUCLEOTIDE SEQUENCE</scope>
    <source>
        <strain evidence="2">CBS 279.74</strain>
    </source>
</reference>
<name>A0A6G1KTJ4_9PLEO</name>
<evidence type="ECO:0000313" key="2">
    <source>
        <dbReference type="EMBL" id="KAF2715711.1"/>
    </source>
</evidence>
<keyword evidence="1" id="KW-1133">Transmembrane helix</keyword>
<feature type="transmembrane region" description="Helical" evidence="1">
    <location>
        <begin position="53"/>
        <end position="76"/>
    </location>
</feature>
<evidence type="ECO:0000313" key="3">
    <source>
        <dbReference type="Proteomes" id="UP000799428"/>
    </source>
</evidence>